<comment type="caution">
    <text evidence="2">The sequence shown here is derived from an EMBL/GenBank/DDBJ whole genome shotgun (WGS) entry which is preliminary data.</text>
</comment>
<feature type="region of interest" description="Disordered" evidence="1">
    <location>
        <begin position="200"/>
        <end position="303"/>
    </location>
</feature>
<reference evidence="2" key="1">
    <citation type="submission" date="2023-10" db="EMBL/GenBank/DDBJ databases">
        <authorList>
            <person name="Chen Y."/>
            <person name="Shah S."/>
            <person name="Dougan E. K."/>
            <person name="Thang M."/>
            <person name="Chan C."/>
        </authorList>
    </citation>
    <scope>NUCLEOTIDE SEQUENCE [LARGE SCALE GENOMIC DNA]</scope>
</reference>
<feature type="compositionally biased region" description="Polar residues" evidence="1">
    <location>
        <begin position="200"/>
        <end position="215"/>
    </location>
</feature>
<protein>
    <submittedName>
        <fullName evidence="2">Uncharacterized protein</fullName>
    </submittedName>
</protein>
<feature type="region of interest" description="Disordered" evidence="1">
    <location>
        <begin position="354"/>
        <end position="386"/>
    </location>
</feature>
<accession>A0ABN9W563</accession>
<evidence type="ECO:0000256" key="1">
    <source>
        <dbReference type="SAM" id="MobiDB-lite"/>
    </source>
</evidence>
<organism evidence="2 3">
    <name type="scientific">Prorocentrum cordatum</name>
    <dbReference type="NCBI Taxonomy" id="2364126"/>
    <lineage>
        <taxon>Eukaryota</taxon>
        <taxon>Sar</taxon>
        <taxon>Alveolata</taxon>
        <taxon>Dinophyceae</taxon>
        <taxon>Prorocentrales</taxon>
        <taxon>Prorocentraceae</taxon>
        <taxon>Prorocentrum</taxon>
    </lineage>
</organism>
<sequence length="545" mass="59024">HGEPSPPMSRIYRQEGRYLPAPPDGLCLTYCAIAARNTFDWVRDRGQGGFRRNHAQAWQDNAEAKVVREMVMRAMGDEGLAAEVVRLRQAGAAGYPGEDELRIYAKVLNGQIEIKDPVGHLRIQGSAGPDDVIDEDMLAIWADTIGGRVEKLPSTADSATLLPMIVLGDRAPPRLYRVMFEMHEGSGGVEVPRWILSGSHMQPQGLHQNTRSPQPCSAARTSLKPPLDMGAASSGHDSRDGSIRKRSRWGELGDGGADDVDADAEGGPVARERDQARDGHQAQGTHESKGAPRNGADFEWPIDPGGALHDGVLLRENDAALTAEHATVQVQRARNPAPAQTGNARAERLQSHAWGGAKPTRTRSSWKRRVGAGDGKPCDYDADDRPGERARVQTHRGESHCMFCDGEVLRSRDSAQNGREITVALARPIQRGSPHLSEDALAIMEAELGPEKKDRHKKNAENALRPPGRNARREGRAIRFDDECIRGMMSAAAGAPLVPGEELSTGLRALQELTGPALVESPVTFTGVSNKSLTALLRGADEEIK</sequence>
<feature type="compositionally biased region" description="Basic and acidic residues" evidence="1">
    <location>
        <begin position="270"/>
        <end position="290"/>
    </location>
</feature>
<proteinExistence type="predicted"/>
<feature type="compositionally biased region" description="Basic residues" evidence="1">
    <location>
        <begin position="360"/>
        <end position="370"/>
    </location>
</feature>
<name>A0ABN9W563_9DINO</name>
<keyword evidence="3" id="KW-1185">Reference proteome</keyword>
<feature type="non-terminal residue" evidence="2">
    <location>
        <position position="1"/>
    </location>
</feature>
<feature type="compositionally biased region" description="Basic and acidic residues" evidence="1">
    <location>
        <begin position="236"/>
        <end position="251"/>
    </location>
</feature>
<evidence type="ECO:0000313" key="3">
    <source>
        <dbReference type="Proteomes" id="UP001189429"/>
    </source>
</evidence>
<feature type="region of interest" description="Disordered" evidence="1">
    <location>
        <begin position="451"/>
        <end position="474"/>
    </location>
</feature>
<dbReference type="Proteomes" id="UP001189429">
    <property type="component" value="Unassembled WGS sequence"/>
</dbReference>
<feature type="compositionally biased region" description="Basic and acidic residues" evidence="1">
    <location>
        <begin position="376"/>
        <end position="386"/>
    </location>
</feature>
<dbReference type="EMBL" id="CAUYUJ010018165">
    <property type="protein sequence ID" value="CAK0881193.1"/>
    <property type="molecule type" value="Genomic_DNA"/>
</dbReference>
<feature type="non-terminal residue" evidence="2">
    <location>
        <position position="545"/>
    </location>
</feature>
<evidence type="ECO:0000313" key="2">
    <source>
        <dbReference type="EMBL" id="CAK0881193.1"/>
    </source>
</evidence>
<gene>
    <name evidence="2" type="ORF">PCOR1329_LOCUS64118</name>
</gene>